<keyword evidence="2" id="KW-0808">Transferase</keyword>
<reference evidence="2 3" key="1">
    <citation type="submission" date="2020-08" db="EMBL/GenBank/DDBJ databases">
        <title>Genomic Encyclopedia of Type Strains, Phase IV (KMG-IV): sequencing the most valuable type-strain genomes for metagenomic binning, comparative biology and taxonomic classification.</title>
        <authorList>
            <person name="Goeker M."/>
        </authorList>
    </citation>
    <scope>NUCLEOTIDE SEQUENCE [LARGE SCALE GENOMIC DNA]</scope>
    <source>
        <strain evidence="2 3">DSM 44197</strain>
    </source>
</reference>
<dbReference type="InterPro" id="IPR041698">
    <property type="entry name" value="Methyltransf_25"/>
</dbReference>
<comment type="caution">
    <text evidence="2">The sequence shown here is derived from an EMBL/GenBank/DDBJ whole genome shotgun (WGS) entry which is preliminary data.</text>
</comment>
<name>A0A7W3LWI5_ACTNM</name>
<dbReference type="PANTHER" id="PTHR43591">
    <property type="entry name" value="METHYLTRANSFERASE"/>
    <property type="match status" value="1"/>
</dbReference>
<dbReference type="GO" id="GO:0008168">
    <property type="term" value="F:methyltransferase activity"/>
    <property type="evidence" value="ECO:0007669"/>
    <property type="project" value="UniProtKB-KW"/>
</dbReference>
<dbReference type="Pfam" id="PF13649">
    <property type="entry name" value="Methyltransf_25"/>
    <property type="match status" value="1"/>
</dbReference>
<sequence>MSEIVNTHQAEAWNGYEGRHWAAHHDRYDALNGVFNDTLFAAAAIGPRDRVLDIGCGNGQVTRLAARRARDGHAVGVDLSVPMLDRARALAAEEGVRNVAFERGDAQTHPFGEGAFDVAVSRFGVMFFADPVAAFANVARALRPGGRLAFLCMERLEGSDLGAFFATLLRRLDGERNPTGDDGQGPTSLADPGRVRSLLEAAGFTGVVSERVEADQCLGRDLADAAEFFAGWGPLRFNFGEGETVVAAVAEGLRPFARPDGVWLRGAARLVTADRP</sequence>
<dbReference type="GO" id="GO:0032259">
    <property type="term" value="P:methylation"/>
    <property type="evidence" value="ECO:0007669"/>
    <property type="project" value="UniProtKB-KW"/>
</dbReference>
<dbReference type="CDD" id="cd02440">
    <property type="entry name" value="AdoMet_MTases"/>
    <property type="match status" value="1"/>
</dbReference>
<evidence type="ECO:0000313" key="3">
    <source>
        <dbReference type="Proteomes" id="UP000572680"/>
    </source>
</evidence>
<evidence type="ECO:0000259" key="1">
    <source>
        <dbReference type="Pfam" id="PF13649"/>
    </source>
</evidence>
<dbReference type="Proteomes" id="UP000572680">
    <property type="component" value="Unassembled WGS sequence"/>
</dbReference>
<gene>
    <name evidence="2" type="ORF">HNR61_007297</name>
</gene>
<dbReference type="RefSeq" id="WP_182847599.1">
    <property type="nucleotide sequence ID" value="NZ_BAAALP010000058.1"/>
</dbReference>
<dbReference type="EMBL" id="JACJIA010000012">
    <property type="protein sequence ID" value="MBA8955621.1"/>
    <property type="molecule type" value="Genomic_DNA"/>
</dbReference>
<dbReference type="InterPro" id="IPR029063">
    <property type="entry name" value="SAM-dependent_MTases_sf"/>
</dbReference>
<evidence type="ECO:0000313" key="2">
    <source>
        <dbReference type="EMBL" id="MBA8955621.1"/>
    </source>
</evidence>
<accession>A0A7W3LWI5</accession>
<keyword evidence="3" id="KW-1185">Reference proteome</keyword>
<dbReference type="AlphaFoldDB" id="A0A7W3LWI5"/>
<keyword evidence="2" id="KW-0489">Methyltransferase</keyword>
<dbReference type="SUPFAM" id="SSF53335">
    <property type="entry name" value="S-adenosyl-L-methionine-dependent methyltransferases"/>
    <property type="match status" value="1"/>
</dbReference>
<organism evidence="2 3">
    <name type="scientific">Actinomadura namibiensis</name>
    <dbReference type="NCBI Taxonomy" id="182080"/>
    <lineage>
        <taxon>Bacteria</taxon>
        <taxon>Bacillati</taxon>
        <taxon>Actinomycetota</taxon>
        <taxon>Actinomycetes</taxon>
        <taxon>Streptosporangiales</taxon>
        <taxon>Thermomonosporaceae</taxon>
        <taxon>Actinomadura</taxon>
    </lineage>
</organism>
<dbReference type="Gene3D" id="3.40.50.150">
    <property type="entry name" value="Vaccinia Virus protein VP39"/>
    <property type="match status" value="1"/>
</dbReference>
<feature type="domain" description="Methyltransferase" evidence="1">
    <location>
        <begin position="51"/>
        <end position="146"/>
    </location>
</feature>
<proteinExistence type="predicted"/>
<protein>
    <submittedName>
        <fullName evidence="2">SAM-dependent methyltransferase</fullName>
    </submittedName>
</protein>